<dbReference type="InterPro" id="IPR058287">
    <property type="entry name" value="DUF7981"/>
</dbReference>
<protein>
    <recommendedName>
        <fullName evidence="2">DUF7981 domain-containing protein</fullName>
    </recommendedName>
</protein>
<keyword evidence="1" id="KW-0812">Transmembrane</keyword>
<evidence type="ECO:0000259" key="2">
    <source>
        <dbReference type="Pfam" id="PF25938"/>
    </source>
</evidence>
<dbReference type="EMBL" id="JAGGKO010000001">
    <property type="protein sequence ID" value="MBP1954116.1"/>
    <property type="molecule type" value="Genomic_DNA"/>
</dbReference>
<feature type="transmembrane region" description="Helical" evidence="1">
    <location>
        <begin position="7"/>
        <end position="27"/>
    </location>
</feature>
<organism evidence="3 5">
    <name type="scientific">Halarchaeum rubridurum</name>
    <dbReference type="NCBI Taxonomy" id="489911"/>
    <lineage>
        <taxon>Archaea</taxon>
        <taxon>Methanobacteriati</taxon>
        <taxon>Methanobacteriota</taxon>
        <taxon>Stenosarchaea group</taxon>
        <taxon>Halobacteria</taxon>
        <taxon>Halobacteriales</taxon>
        <taxon>Halobacteriaceae</taxon>
    </lineage>
</organism>
<comment type="caution">
    <text evidence="3">The sequence shown here is derived from an EMBL/GenBank/DDBJ whole genome shotgun (WGS) entry which is preliminary data.</text>
</comment>
<keyword evidence="1" id="KW-0472">Membrane</keyword>
<reference evidence="3" key="1">
    <citation type="journal article" date="2014" name="Int. J. Syst. Evol. Microbiol.">
        <title>Complete genome sequence of Corynebacterium casei LMG S-19264T (=DSM 44701T), isolated from a smear-ripened cheese.</title>
        <authorList>
            <consortium name="US DOE Joint Genome Institute (JGI-PGF)"/>
            <person name="Walter F."/>
            <person name="Albersmeier A."/>
            <person name="Kalinowski J."/>
            <person name="Ruckert C."/>
        </authorList>
    </citation>
    <scope>NUCLEOTIDE SEQUENCE</scope>
    <source>
        <strain evidence="3">JCM 16108</strain>
    </source>
</reference>
<evidence type="ECO:0000313" key="5">
    <source>
        <dbReference type="Proteomes" id="UP000614609"/>
    </source>
</evidence>
<feature type="domain" description="DUF7981" evidence="2">
    <location>
        <begin position="7"/>
        <end position="58"/>
    </location>
</feature>
<dbReference type="Pfam" id="PF25938">
    <property type="entry name" value="DUF7981"/>
    <property type="match status" value="1"/>
</dbReference>
<keyword evidence="1" id="KW-1133">Transmembrane helix</keyword>
<evidence type="ECO:0000256" key="1">
    <source>
        <dbReference type="SAM" id="Phobius"/>
    </source>
</evidence>
<gene>
    <name evidence="3" type="ORF">GCM10009017_04540</name>
    <name evidence="4" type="ORF">J2752_000997</name>
</gene>
<proteinExistence type="predicted"/>
<reference evidence="3" key="2">
    <citation type="submission" date="2020-09" db="EMBL/GenBank/DDBJ databases">
        <authorList>
            <person name="Sun Q."/>
            <person name="Ohkuma M."/>
        </authorList>
    </citation>
    <scope>NUCLEOTIDE SEQUENCE</scope>
    <source>
        <strain evidence="3">JCM 16108</strain>
    </source>
</reference>
<dbReference type="EMBL" id="BMOO01000001">
    <property type="protein sequence ID" value="GGM57442.1"/>
    <property type="molecule type" value="Genomic_DNA"/>
</dbReference>
<dbReference type="Proteomes" id="UP000765891">
    <property type="component" value="Unassembled WGS sequence"/>
</dbReference>
<name>A0A830FJS5_9EURY</name>
<reference evidence="4" key="3">
    <citation type="submission" date="2021-03" db="EMBL/GenBank/DDBJ databases">
        <title>Genomic Encyclopedia of Type Strains, Phase IV (KMG-IV): sequencing the most valuable type-strain genomes for metagenomic binning, comparative biology and taxonomic classification.</title>
        <authorList>
            <person name="Goeker M."/>
        </authorList>
    </citation>
    <scope>NUCLEOTIDE SEQUENCE</scope>
    <source>
        <strain evidence="4">DSM 22443</strain>
    </source>
</reference>
<sequence>MGLADTAAWGGVAALAFLVVAVAYRTFAAGGPSLPVLLALAVVVGSAGAVGARVAERRPR</sequence>
<keyword evidence="5" id="KW-1185">Reference proteome</keyword>
<evidence type="ECO:0000313" key="4">
    <source>
        <dbReference type="EMBL" id="MBP1954116.1"/>
    </source>
</evidence>
<dbReference type="Proteomes" id="UP000614609">
    <property type="component" value="Unassembled WGS sequence"/>
</dbReference>
<dbReference type="AlphaFoldDB" id="A0A830FJS5"/>
<dbReference type="RefSeq" id="WP_188869395.1">
    <property type="nucleotide sequence ID" value="NZ_BMOO01000001.1"/>
</dbReference>
<feature type="transmembrane region" description="Helical" evidence="1">
    <location>
        <begin position="33"/>
        <end position="55"/>
    </location>
</feature>
<evidence type="ECO:0000313" key="3">
    <source>
        <dbReference type="EMBL" id="GGM57442.1"/>
    </source>
</evidence>
<accession>A0A830FJS5</accession>